<evidence type="ECO:0000313" key="1">
    <source>
        <dbReference type="EMBL" id="SPS06958.1"/>
    </source>
</evidence>
<reference evidence="1" key="1">
    <citation type="submission" date="2018-05" db="EMBL/GenBank/DDBJ databases">
        <authorList>
            <person name="Lanie J.A."/>
            <person name="Ng W.-L."/>
            <person name="Kazmierczak K.M."/>
            <person name="Andrzejewski T.M."/>
            <person name="Davidsen T.M."/>
            <person name="Wayne K.J."/>
            <person name="Tettelin H."/>
            <person name="Glass J.I."/>
            <person name="Rusch D."/>
            <person name="Podicherti R."/>
            <person name="Tsui H.-C.T."/>
            <person name="Winkler M.E."/>
        </authorList>
    </citation>
    <scope>NUCLEOTIDE SEQUENCE</scope>
    <source>
        <strain evidence="1">KNB</strain>
    </source>
</reference>
<dbReference type="AlphaFoldDB" id="A0A2X0QZQ6"/>
<gene>
    <name evidence="1" type="ORF">NITFAB_2555</name>
</gene>
<name>A0A2X0QZQ6_9PROT</name>
<accession>A0A2X0QZQ6</accession>
<sequence length="48" mass="5302">MIASGLSRCFNNSEIQITTHKVTNGLMQNKGLTCQSPFHVKIAQTKKP</sequence>
<protein>
    <submittedName>
        <fullName evidence="1">Uncharacterized protein</fullName>
    </submittedName>
</protein>
<dbReference type="EMBL" id="LS423452">
    <property type="protein sequence ID" value="SPS06958.1"/>
    <property type="molecule type" value="Genomic_DNA"/>
</dbReference>
<proteinExistence type="predicted"/>
<organism evidence="1">
    <name type="scientific">Candidatus Nitrotoga fabula</name>
    <dbReference type="NCBI Taxonomy" id="2182327"/>
    <lineage>
        <taxon>Bacteria</taxon>
        <taxon>Pseudomonadati</taxon>
        <taxon>Pseudomonadota</taxon>
        <taxon>Betaproteobacteria</taxon>
        <taxon>Nitrosomonadales</taxon>
        <taxon>Gallionellaceae</taxon>
        <taxon>Candidatus Nitrotoga</taxon>
    </lineage>
</organism>